<gene>
    <name evidence="2" type="ORF">OXX778_LOCUS6769</name>
</gene>
<dbReference type="OrthoDB" id="10514508at2759"/>
<evidence type="ECO:0000256" key="1">
    <source>
        <dbReference type="SAM" id="MobiDB-lite"/>
    </source>
</evidence>
<name>A0A813TAF9_9BILA</name>
<proteinExistence type="predicted"/>
<evidence type="ECO:0000313" key="2">
    <source>
        <dbReference type="EMBL" id="CAF0806966.1"/>
    </source>
</evidence>
<organism evidence="2 3">
    <name type="scientific">Brachionus calyciflorus</name>
    <dbReference type="NCBI Taxonomy" id="104777"/>
    <lineage>
        <taxon>Eukaryota</taxon>
        <taxon>Metazoa</taxon>
        <taxon>Spiralia</taxon>
        <taxon>Gnathifera</taxon>
        <taxon>Rotifera</taxon>
        <taxon>Eurotatoria</taxon>
        <taxon>Monogononta</taxon>
        <taxon>Pseudotrocha</taxon>
        <taxon>Ploima</taxon>
        <taxon>Brachionidae</taxon>
        <taxon>Brachionus</taxon>
    </lineage>
</organism>
<dbReference type="EMBL" id="CAJNOC010000822">
    <property type="protein sequence ID" value="CAF0806966.1"/>
    <property type="molecule type" value="Genomic_DNA"/>
</dbReference>
<accession>A0A813TAF9</accession>
<reference evidence="2" key="1">
    <citation type="submission" date="2021-02" db="EMBL/GenBank/DDBJ databases">
        <authorList>
            <person name="Nowell W R."/>
        </authorList>
    </citation>
    <scope>NUCLEOTIDE SEQUENCE</scope>
    <source>
        <strain evidence="2">Ploen Becks lab</strain>
    </source>
</reference>
<comment type="caution">
    <text evidence="2">The sequence shown here is derived from an EMBL/GenBank/DDBJ whole genome shotgun (WGS) entry which is preliminary data.</text>
</comment>
<dbReference type="Proteomes" id="UP000663879">
    <property type="component" value="Unassembled WGS sequence"/>
</dbReference>
<sequence length="297" mass="34321">MEHSDIRKNYFLNNQYDLDQQNALRLQQIEAIKLIQVSLDKLTSTTTVQLNPNPSNSNSPKSNTVLVYKENNLHKNLLVNKILNKAKFLYYQGVVQTMRLSLMSKLNYYSNLIQQLNNSNSENESSLVDEMKLLMQQILHETYQFNLANNAHSTPVVDLANLFSPHQQTDPNNSLTDNKSQNDQTKRIKQLNDLKMSLYSLLFNQTQNVELKQKVTSKRTSHDLDDEDENLNVDDDDHCVTNNNKKCKINDITNNEDTLDLNNNQILNDETNKRNNKKLKFKSKSTSSKILNIECLV</sequence>
<evidence type="ECO:0000313" key="3">
    <source>
        <dbReference type="Proteomes" id="UP000663879"/>
    </source>
</evidence>
<dbReference type="AlphaFoldDB" id="A0A813TAF9"/>
<feature type="region of interest" description="Disordered" evidence="1">
    <location>
        <begin position="164"/>
        <end position="184"/>
    </location>
</feature>
<protein>
    <submittedName>
        <fullName evidence="2">Uncharacterized protein</fullName>
    </submittedName>
</protein>
<keyword evidence="3" id="KW-1185">Reference proteome</keyword>
<feature type="compositionally biased region" description="Polar residues" evidence="1">
    <location>
        <begin position="164"/>
        <end position="183"/>
    </location>
</feature>